<evidence type="ECO:0000313" key="2">
    <source>
        <dbReference type="Proteomes" id="UP000533637"/>
    </source>
</evidence>
<proteinExistence type="predicted"/>
<reference evidence="1 2" key="1">
    <citation type="submission" date="2020-08" db="EMBL/GenBank/DDBJ databases">
        <title>Genomic Encyclopedia of Type Strains, Phase IV (KMG-IV): sequencing the most valuable type-strain genomes for metagenomic binning, comparative biology and taxonomic classification.</title>
        <authorList>
            <person name="Goeker M."/>
        </authorList>
    </citation>
    <scope>NUCLEOTIDE SEQUENCE [LARGE SCALE GENOMIC DNA]</scope>
    <source>
        <strain evidence="1 2">DSM 102983</strain>
    </source>
</reference>
<organism evidence="1 2">
    <name type="scientific">Parabacteroides faecis</name>
    <dbReference type="NCBI Taxonomy" id="1217282"/>
    <lineage>
        <taxon>Bacteria</taxon>
        <taxon>Pseudomonadati</taxon>
        <taxon>Bacteroidota</taxon>
        <taxon>Bacteroidia</taxon>
        <taxon>Bacteroidales</taxon>
        <taxon>Tannerellaceae</taxon>
        <taxon>Parabacteroides</taxon>
    </lineage>
</organism>
<protein>
    <submittedName>
        <fullName evidence="1">Uncharacterized protein</fullName>
    </submittedName>
</protein>
<dbReference type="EMBL" id="JACHOC010000005">
    <property type="protein sequence ID" value="MBB4622813.1"/>
    <property type="molecule type" value="Genomic_DNA"/>
</dbReference>
<comment type="caution">
    <text evidence="1">The sequence shown here is derived from an EMBL/GenBank/DDBJ whole genome shotgun (WGS) entry which is preliminary data.</text>
</comment>
<keyword evidence="2" id="KW-1185">Reference proteome</keyword>
<dbReference type="Proteomes" id="UP000533637">
    <property type="component" value="Unassembled WGS sequence"/>
</dbReference>
<dbReference type="RefSeq" id="WP_183671176.1">
    <property type="nucleotide sequence ID" value="NZ_BMPB01000005.1"/>
</dbReference>
<name>A0ABR6KPP0_9BACT</name>
<sequence>MTFLQRKQKLIDRLEETFDEDILDRIEKIFNEQDGVKAESPYVEDGVLHFSPELKGRIDLALEQMRSGQTYTEEEMDQFFDEWLGKEEE</sequence>
<gene>
    <name evidence="1" type="ORF">GGQ57_002722</name>
</gene>
<accession>A0ABR6KPP0</accession>
<evidence type="ECO:0000313" key="1">
    <source>
        <dbReference type="EMBL" id="MBB4622813.1"/>
    </source>
</evidence>